<keyword evidence="2" id="KW-1185">Reference proteome</keyword>
<evidence type="ECO:0000313" key="2">
    <source>
        <dbReference type="Proteomes" id="UP000798662"/>
    </source>
</evidence>
<dbReference type="Proteomes" id="UP000798662">
    <property type="component" value="Chromosome 3"/>
</dbReference>
<reference evidence="1" key="1">
    <citation type="submission" date="2019-11" db="EMBL/GenBank/DDBJ databases">
        <title>Nori genome reveals adaptations in red seaweeds to the harsh intertidal environment.</title>
        <authorList>
            <person name="Wang D."/>
            <person name="Mao Y."/>
        </authorList>
    </citation>
    <scope>NUCLEOTIDE SEQUENCE</scope>
    <source>
        <tissue evidence="1">Gametophyte</tissue>
    </source>
</reference>
<gene>
    <name evidence="1" type="ORF">I4F81_010612</name>
</gene>
<protein>
    <submittedName>
        <fullName evidence="1">Uncharacterized protein</fullName>
    </submittedName>
</protein>
<dbReference type="EMBL" id="CM020620">
    <property type="protein sequence ID" value="KAK1868117.1"/>
    <property type="molecule type" value="Genomic_DNA"/>
</dbReference>
<name>A0ACC3CD64_PYRYE</name>
<sequence length="589" mass="63267">MEDDGQAPTTKGAFAFFQQAEEPGGGPSRGRSPAGGATGLTGSGKSSVGGGGGMFRMPDIQLNPTKGVIGDFVAMVNNSVRLEVRDLYRILQSCEARKLYLGPSDMELLFAWFEEFEILCVDLFEMEEDLLFAFIERNDHLSRYDRVWSGEGDKLKGALCEAKRTLAKGTITAAFSKFNDLEDEFCGRPVAQVFPSLAPVAEELANAVLSFVALKDQELPPALQTRFSEKEIRAQEKKYWAEAKVMEHSDVILSLATRSMTPDERARWKSRASPSRAAILGLRTSGAELYARFERCHLTFVTESEELVEVAKTERAKLIEASQVANGAAADRENLSSVIELQLAKIKEDSEAAAAKAARRKLGPLRALKSPKSDAGEAAGGSTPASPDGPGAVEELMSPVSEVDSPTAPVGSALTRVLSGRKSKPDVAAAATGRKPKAPEKSRWSRSKSTVFMPTSPTNGEFEYLSPLSLSNGVPEVSAPTEMAASLSPPLYPLRRLPLEGRPQYDALPVGQPVLGNAVVVGAAYRGFVGNVKTYGAFVRVPPGIDGLFTRGPPGINGLLHVCSMRDGDLFHVDPSTRYTKGDEVVVVA</sequence>
<evidence type="ECO:0000313" key="1">
    <source>
        <dbReference type="EMBL" id="KAK1868117.1"/>
    </source>
</evidence>
<comment type="caution">
    <text evidence="1">The sequence shown here is derived from an EMBL/GenBank/DDBJ whole genome shotgun (WGS) entry which is preliminary data.</text>
</comment>
<accession>A0ACC3CD64</accession>
<organism evidence="1 2">
    <name type="scientific">Pyropia yezoensis</name>
    <name type="common">Susabi-nori</name>
    <name type="synonym">Porphyra yezoensis</name>
    <dbReference type="NCBI Taxonomy" id="2788"/>
    <lineage>
        <taxon>Eukaryota</taxon>
        <taxon>Rhodophyta</taxon>
        <taxon>Bangiophyceae</taxon>
        <taxon>Bangiales</taxon>
        <taxon>Bangiaceae</taxon>
        <taxon>Pyropia</taxon>
    </lineage>
</organism>
<proteinExistence type="predicted"/>